<reference evidence="2 3" key="1">
    <citation type="submission" date="2016-10" db="EMBL/GenBank/DDBJ databases">
        <authorList>
            <person name="de Groot N.N."/>
        </authorList>
    </citation>
    <scope>NUCLEOTIDE SEQUENCE [LARGE SCALE GENOMIC DNA]</scope>
    <source>
        <strain evidence="3">EB21,IBRC-M 10013,KCTC 4048</strain>
    </source>
</reference>
<evidence type="ECO:0000313" key="2">
    <source>
        <dbReference type="EMBL" id="SDN13532.1"/>
    </source>
</evidence>
<feature type="transmembrane region" description="Helical" evidence="1">
    <location>
        <begin position="12"/>
        <end position="31"/>
    </location>
</feature>
<keyword evidence="1" id="KW-0472">Membrane</keyword>
<name>A0A1G9YWM0_9EURY</name>
<dbReference type="RefSeq" id="WP_175526466.1">
    <property type="nucleotide sequence ID" value="NZ_FNIA01000016.1"/>
</dbReference>
<organism evidence="2 3">
    <name type="scientific">Haloarchaeobius iranensis</name>
    <dbReference type="NCBI Taxonomy" id="996166"/>
    <lineage>
        <taxon>Archaea</taxon>
        <taxon>Methanobacteriati</taxon>
        <taxon>Methanobacteriota</taxon>
        <taxon>Stenosarchaea group</taxon>
        <taxon>Halobacteria</taxon>
        <taxon>Halobacteriales</taxon>
        <taxon>Halorubellaceae</taxon>
        <taxon>Haloarchaeobius</taxon>
    </lineage>
</organism>
<dbReference type="STRING" id="996166.SAMN05192554_11682"/>
<proteinExistence type="predicted"/>
<dbReference type="EMBL" id="FNIA01000016">
    <property type="protein sequence ID" value="SDN13532.1"/>
    <property type="molecule type" value="Genomic_DNA"/>
</dbReference>
<sequence>MIDRAYTASLFALYQLSIAAGIVLMPLALAMRQLGVSLPIHRLVASLGTAYDEANAV</sequence>
<dbReference type="AlphaFoldDB" id="A0A1G9YWM0"/>
<keyword evidence="1" id="KW-1133">Transmembrane helix</keyword>
<keyword evidence="3" id="KW-1185">Reference proteome</keyword>
<gene>
    <name evidence="2" type="ORF">SAMN05192554_11682</name>
</gene>
<evidence type="ECO:0000256" key="1">
    <source>
        <dbReference type="SAM" id="Phobius"/>
    </source>
</evidence>
<protein>
    <submittedName>
        <fullName evidence="2">Uncharacterized protein</fullName>
    </submittedName>
</protein>
<dbReference type="OrthoDB" id="166747at2157"/>
<keyword evidence="1" id="KW-0812">Transmembrane</keyword>
<accession>A0A1G9YWM0</accession>
<evidence type="ECO:0000313" key="3">
    <source>
        <dbReference type="Proteomes" id="UP000199370"/>
    </source>
</evidence>
<dbReference type="Proteomes" id="UP000199370">
    <property type="component" value="Unassembled WGS sequence"/>
</dbReference>